<dbReference type="InterPro" id="IPR011990">
    <property type="entry name" value="TPR-like_helical_dom_sf"/>
</dbReference>
<dbReference type="Pfam" id="PF07024">
    <property type="entry name" value="ImpE"/>
    <property type="match status" value="1"/>
</dbReference>
<dbReference type="SUPFAM" id="SSF144059">
    <property type="entry name" value="ImpE-like"/>
    <property type="match status" value="1"/>
</dbReference>
<dbReference type="Gene3D" id="1.25.40.10">
    <property type="entry name" value="Tetratricopeptide repeat domain"/>
    <property type="match status" value="1"/>
</dbReference>
<dbReference type="EMBL" id="UIDG01000268">
    <property type="protein sequence ID" value="SUS06870.1"/>
    <property type="molecule type" value="Genomic_DNA"/>
</dbReference>
<protein>
    <submittedName>
        <fullName evidence="1">Virulence protein SciE type</fullName>
    </submittedName>
</protein>
<organism evidence="1">
    <name type="scientific">metagenome</name>
    <dbReference type="NCBI Taxonomy" id="256318"/>
    <lineage>
        <taxon>unclassified sequences</taxon>
        <taxon>metagenomes</taxon>
    </lineage>
</organism>
<gene>
    <name evidence="1" type="ORF">DF3PB_340008</name>
</gene>
<dbReference type="InterPro" id="IPR009211">
    <property type="entry name" value="TagJ"/>
</dbReference>
<sequence length="281" mass="30434">MRAEEHLKAGELDAALGSLQDEIRRQPANVKYRVFLFQLLAVLGQWERALNQLKVIGELDATALPMVHTYREALRCEMLRARVFAGKASPVVFGEPTRWLALLIEALRLSAVGDHEKALPLRDEAFELAPATAGTLDGVAFEWIADADARLGPVLEAIMNGGYYWVPFKRIRAIRIAPPEDLRDMVWAAAELDWPNGGTAVALVPSRYAGSENAADRALSLSRSTIWQEPTAGVFTGLGQRILATDAGEYPLLEIREISLATAAPADAGANPATEPSAGAP</sequence>
<dbReference type="AlphaFoldDB" id="A0A380TEJ1"/>
<reference evidence="1" key="1">
    <citation type="submission" date="2018-07" db="EMBL/GenBank/DDBJ databases">
        <authorList>
            <person name="Quirk P.G."/>
            <person name="Krulwich T.A."/>
        </authorList>
    </citation>
    <scope>NUCLEOTIDE SEQUENCE</scope>
</reference>
<name>A0A380TEJ1_9ZZZZ</name>
<accession>A0A380TEJ1</accession>
<evidence type="ECO:0000313" key="1">
    <source>
        <dbReference type="EMBL" id="SUS06870.1"/>
    </source>
</evidence>
<dbReference type="PIRSF" id="PIRSF029288">
    <property type="entry name" value="SciE_ImpE"/>
    <property type="match status" value="1"/>
</dbReference>
<proteinExistence type="predicted"/>